<accession>A0AAX4NFP6</accession>
<name>A0AAX4NFP6_9ARCH</name>
<dbReference type="KEGG" id="omr:OXIME_000882"/>
<evidence type="ECO:0000313" key="2">
    <source>
        <dbReference type="Proteomes" id="UP001451606"/>
    </source>
</evidence>
<gene>
    <name evidence="1" type="ORF">OXIME_000882</name>
</gene>
<dbReference type="AlphaFoldDB" id="A0AAX4NFP6"/>
<organism evidence="1 2">
    <name type="scientific">Oxyplasma meridianum</name>
    <dbReference type="NCBI Taxonomy" id="3073602"/>
    <lineage>
        <taxon>Archaea</taxon>
        <taxon>Methanobacteriati</taxon>
        <taxon>Thermoplasmatota</taxon>
        <taxon>Thermoplasmata</taxon>
        <taxon>Thermoplasmatales</taxon>
        <taxon>Thermoplasmataceae</taxon>
        <taxon>Oxyplasma</taxon>
    </lineage>
</organism>
<sequence length="142" mass="16006">MDGKDTKLTIRISEADLEEIDEFLEKNSSFGSRSEFIRHAAIDFISKSRAHFVQPSETNVNVNRKLLETLSLAVEKGYFGSISGALGEIINYSTEKGIISELIAKRRREYRNLEESVSDIFNEDLGMEKGTKEQNDKKNGGI</sequence>
<dbReference type="EMBL" id="CP133772">
    <property type="protein sequence ID" value="WYY00316.1"/>
    <property type="molecule type" value="Genomic_DNA"/>
</dbReference>
<dbReference type="CDD" id="cd22231">
    <property type="entry name" value="RHH_NikR_HicB-like"/>
    <property type="match status" value="1"/>
</dbReference>
<dbReference type="GeneID" id="95967617"/>
<evidence type="ECO:0000313" key="1">
    <source>
        <dbReference type="EMBL" id="WYY00316.1"/>
    </source>
</evidence>
<protein>
    <submittedName>
        <fullName evidence="1">Ribbon-helix-helix domain-containing protein</fullName>
    </submittedName>
</protein>
<dbReference type="Proteomes" id="UP001451606">
    <property type="component" value="Chromosome"/>
</dbReference>
<proteinExistence type="predicted"/>
<reference evidence="1 2" key="1">
    <citation type="submission" date="2023-09" db="EMBL/GenBank/DDBJ databases">
        <authorList>
            <person name="Golyshina O.V."/>
            <person name="Lunev E.A."/>
            <person name="Bargiela R."/>
            <person name="Gaines M.C."/>
            <person name="Daum B."/>
            <person name="Bale N.J."/>
            <person name="Koenen M."/>
            <person name="Sinninghe Damst J.S."/>
            <person name="Yakimov M."/>
            <person name="Golyshin P.N."/>
        </authorList>
    </citation>
    <scope>NUCLEOTIDE SEQUENCE [LARGE SCALE GENOMIC DNA]</scope>
    <source>
        <strain evidence="1 2">M1</strain>
    </source>
</reference>
<dbReference type="RefSeq" id="WP_393970657.1">
    <property type="nucleotide sequence ID" value="NZ_CP133772.1"/>
</dbReference>
<keyword evidence="2" id="KW-1185">Reference proteome</keyword>